<dbReference type="RefSeq" id="WP_039437691.1">
    <property type="nucleotide sequence ID" value="NZ_CP034649.1"/>
</dbReference>
<evidence type="ECO:0000313" key="1">
    <source>
        <dbReference type="EMBL" id="TWQ49926.1"/>
    </source>
</evidence>
<name>A0ABD7S5C7_XANVA</name>
<dbReference type="AlphaFoldDB" id="A0ABD7S5C7"/>
<protein>
    <submittedName>
        <fullName evidence="1">Uncharacterized protein</fullName>
    </submittedName>
</protein>
<evidence type="ECO:0000313" key="2">
    <source>
        <dbReference type="Proteomes" id="UP000320455"/>
    </source>
</evidence>
<dbReference type="Proteomes" id="UP000320455">
    <property type="component" value="Unassembled WGS sequence"/>
</dbReference>
<proteinExistence type="predicted"/>
<reference evidence="2" key="1">
    <citation type="journal article" date="2020" name="Phytopathology">
        <title>Genomic acquisitions in emerging populations of Xanthomonas vasicola pv. vasculorum infecting corn in the U.S. and Argentina.</title>
        <authorList>
            <person name="Perez-Quintero A.L."/>
        </authorList>
    </citation>
    <scope>NUCLEOTIDE SEQUENCE [LARGE SCALE GENOMIC DNA]</scope>
    <source>
        <strain evidence="2">Xvh-L</strain>
    </source>
</reference>
<gene>
    <name evidence="1" type="ORF">FQK01_20270</name>
</gene>
<comment type="caution">
    <text evidence="1">The sequence shown here is derived from an EMBL/GenBank/DDBJ whole genome shotgun (WGS) entry which is preliminary data.</text>
</comment>
<organism evidence="1 2">
    <name type="scientific">Xanthomonas vasicola</name>
    <dbReference type="NCBI Taxonomy" id="56459"/>
    <lineage>
        <taxon>Bacteria</taxon>
        <taxon>Pseudomonadati</taxon>
        <taxon>Pseudomonadota</taxon>
        <taxon>Gammaproteobacteria</taxon>
        <taxon>Lysobacterales</taxon>
        <taxon>Lysobacteraceae</taxon>
        <taxon>Xanthomonas</taxon>
    </lineage>
</organism>
<accession>A0ABD7S5C7</accession>
<dbReference type="EMBL" id="VOCK01000050">
    <property type="protein sequence ID" value="TWQ49926.1"/>
    <property type="molecule type" value="Genomic_DNA"/>
</dbReference>
<keyword evidence="2" id="KW-1185">Reference proteome</keyword>
<sequence length="63" mass="6883">MLLEHGQTPGTVELVVLTPAEMEAIGAAEPGVMLSSPPFGRVYLQKWFLQREPLQYVPHGPPA</sequence>